<protein>
    <recommendedName>
        <fullName evidence="3">OmpR/PhoB-type domain-containing protein</fullName>
    </recommendedName>
</protein>
<accession>A0ABR6C0R4</accession>
<organism evidence="1 2">
    <name type="scientific">Aminobacter ciceronei</name>
    <dbReference type="NCBI Taxonomy" id="150723"/>
    <lineage>
        <taxon>Bacteria</taxon>
        <taxon>Pseudomonadati</taxon>
        <taxon>Pseudomonadota</taxon>
        <taxon>Alphaproteobacteria</taxon>
        <taxon>Hyphomicrobiales</taxon>
        <taxon>Phyllobacteriaceae</taxon>
        <taxon>Aminobacter</taxon>
    </lineage>
</organism>
<evidence type="ECO:0000313" key="2">
    <source>
        <dbReference type="Proteomes" id="UP000587524"/>
    </source>
</evidence>
<dbReference type="RefSeq" id="WP_182573398.1">
    <property type="nucleotide sequence ID" value="NZ_JACJHY010000002.1"/>
</dbReference>
<gene>
    <name evidence="1" type="ORF">HNQ97_000536</name>
</gene>
<sequence>MNVVEQFQAVNAREFVPMGCPCCGQPVATPSLEIVVQSYGISEFEARILGAIWRGKGRPVATERIFDAMYADDPDGGPSHTKMYQAFKFGLHRLRGRLTGSGVIIENVGYRRGYRLLLKENDA</sequence>
<reference evidence="1 2" key="1">
    <citation type="submission" date="2020-08" db="EMBL/GenBank/DDBJ databases">
        <title>Genomic Encyclopedia of Type Strains, Phase IV (KMG-IV): sequencing the most valuable type-strain genomes for metagenomic binning, comparative biology and taxonomic classification.</title>
        <authorList>
            <person name="Goeker M."/>
        </authorList>
    </citation>
    <scope>NUCLEOTIDE SEQUENCE [LARGE SCALE GENOMIC DNA]</scope>
    <source>
        <strain evidence="1 2">DSM 17455</strain>
    </source>
</reference>
<comment type="caution">
    <text evidence="1">The sequence shown here is derived from an EMBL/GenBank/DDBJ whole genome shotgun (WGS) entry which is preliminary data.</text>
</comment>
<dbReference type="Proteomes" id="UP000587524">
    <property type="component" value="Unassembled WGS sequence"/>
</dbReference>
<keyword evidence="2" id="KW-1185">Reference proteome</keyword>
<dbReference type="EMBL" id="JACJHZ010000002">
    <property type="protein sequence ID" value="MBA9018550.1"/>
    <property type="molecule type" value="Genomic_DNA"/>
</dbReference>
<name>A0ABR6C0R4_9HYPH</name>
<evidence type="ECO:0008006" key="3">
    <source>
        <dbReference type="Google" id="ProtNLM"/>
    </source>
</evidence>
<proteinExistence type="predicted"/>
<evidence type="ECO:0000313" key="1">
    <source>
        <dbReference type="EMBL" id="MBA9018550.1"/>
    </source>
</evidence>